<keyword evidence="3" id="KW-1185">Reference proteome</keyword>
<dbReference type="RefSeq" id="WP_310734841.1">
    <property type="nucleotide sequence ID" value="NZ_JAAOZB010000001.1"/>
</dbReference>
<dbReference type="Pfam" id="PF12697">
    <property type="entry name" value="Abhydrolase_6"/>
    <property type="match status" value="1"/>
</dbReference>
<dbReference type="PANTHER" id="PTHR43194:SF2">
    <property type="entry name" value="PEROXISOMAL MEMBRANE PROTEIN LPX1"/>
    <property type="match status" value="1"/>
</dbReference>
<dbReference type="EMBL" id="JACGWY010000002">
    <property type="protein sequence ID" value="MBA8816585.1"/>
    <property type="molecule type" value="Genomic_DNA"/>
</dbReference>
<dbReference type="Gene3D" id="3.40.50.1820">
    <property type="entry name" value="alpha/beta hydrolase"/>
    <property type="match status" value="1"/>
</dbReference>
<organism evidence="2 3">
    <name type="scientific">Microbacterium halimionae</name>
    <dbReference type="NCBI Taxonomy" id="1526413"/>
    <lineage>
        <taxon>Bacteria</taxon>
        <taxon>Bacillati</taxon>
        <taxon>Actinomycetota</taxon>
        <taxon>Actinomycetes</taxon>
        <taxon>Micrococcales</taxon>
        <taxon>Microbacteriaceae</taxon>
        <taxon>Microbacterium</taxon>
    </lineage>
</organism>
<dbReference type="SUPFAM" id="SSF53474">
    <property type="entry name" value="alpha/beta-Hydrolases"/>
    <property type="match status" value="1"/>
</dbReference>
<evidence type="ECO:0000313" key="3">
    <source>
        <dbReference type="Proteomes" id="UP000526083"/>
    </source>
</evidence>
<name>A0A7W3PLI0_9MICO</name>
<feature type="domain" description="AB hydrolase-1" evidence="1">
    <location>
        <begin position="55"/>
        <end position="290"/>
    </location>
</feature>
<protein>
    <submittedName>
        <fullName evidence="2">Pimeloyl-ACP methyl ester carboxylesterase</fullName>
    </submittedName>
</protein>
<accession>A0A7W3PLI0</accession>
<comment type="caution">
    <text evidence="2">The sequence shown here is derived from an EMBL/GenBank/DDBJ whole genome shotgun (WGS) entry which is preliminary data.</text>
</comment>
<dbReference type="InterPro" id="IPR050228">
    <property type="entry name" value="Carboxylesterase_BioH"/>
</dbReference>
<dbReference type="PANTHER" id="PTHR43194">
    <property type="entry name" value="HYDROLASE ALPHA/BETA FOLD FAMILY"/>
    <property type="match status" value="1"/>
</dbReference>
<dbReference type="InterPro" id="IPR000073">
    <property type="entry name" value="AB_hydrolase_1"/>
</dbReference>
<evidence type="ECO:0000313" key="2">
    <source>
        <dbReference type="EMBL" id="MBA8816585.1"/>
    </source>
</evidence>
<dbReference type="PRINTS" id="PR00111">
    <property type="entry name" value="ABHYDROLASE"/>
</dbReference>
<evidence type="ECO:0000259" key="1">
    <source>
        <dbReference type="Pfam" id="PF12697"/>
    </source>
</evidence>
<dbReference type="GO" id="GO:0003824">
    <property type="term" value="F:catalytic activity"/>
    <property type="evidence" value="ECO:0007669"/>
    <property type="project" value="UniProtKB-ARBA"/>
</dbReference>
<reference evidence="2 3" key="1">
    <citation type="submission" date="2020-07" db="EMBL/GenBank/DDBJ databases">
        <title>Sequencing the genomes of 1000 actinobacteria strains.</title>
        <authorList>
            <person name="Klenk H.-P."/>
        </authorList>
    </citation>
    <scope>NUCLEOTIDE SEQUENCE [LARGE SCALE GENOMIC DNA]</scope>
    <source>
        <strain evidence="2 3">DSM 27576</strain>
    </source>
</reference>
<dbReference type="InterPro" id="IPR029058">
    <property type="entry name" value="AB_hydrolase_fold"/>
</dbReference>
<proteinExistence type="predicted"/>
<dbReference type="AlphaFoldDB" id="A0A7W3PLI0"/>
<gene>
    <name evidence="2" type="ORF">FHX48_001658</name>
</gene>
<sequence length="307" mass="32848">MTEVAFDEFSFLAAQQADIQISGPLPRSERLTLALDDGRMLSALRYGDEPPVVTFLHGAGLNAHTWDATILAAGVPALAIDLPGHGDSSWRDDAAYVGSVLAPDVIEGMNAWTQSPQLLVGHSLGGLTAMAVAASRPELVRALVVVDITPGIKPTGAPRELLEFYAGPTDWVSREELVDRALAFGLGGSKESTARGVFLNSRVRSDGRVEWKHHIAHLMAAAAGATPDGQNAMTTALRPDAWGDLERISAPITLVQADNGYVSDADVTEFVSHAPTTKVERVTSSHNVQEQIPRKLARLLTEMITNF</sequence>
<dbReference type="Proteomes" id="UP000526083">
    <property type="component" value="Unassembled WGS sequence"/>
</dbReference>